<name>A0AAN7BF29_9PEZI</name>
<dbReference type="AlphaFoldDB" id="A0AAN7BF29"/>
<reference evidence="1" key="1">
    <citation type="journal article" date="2023" name="Mol. Phylogenet. Evol.">
        <title>Genome-scale phylogeny and comparative genomics of the fungal order Sordariales.</title>
        <authorList>
            <person name="Hensen N."/>
            <person name="Bonometti L."/>
            <person name="Westerberg I."/>
            <person name="Brannstrom I.O."/>
            <person name="Guillou S."/>
            <person name="Cros-Aarteil S."/>
            <person name="Calhoun S."/>
            <person name="Haridas S."/>
            <person name="Kuo A."/>
            <person name="Mondo S."/>
            <person name="Pangilinan J."/>
            <person name="Riley R."/>
            <person name="LaButti K."/>
            <person name="Andreopoulos B."/>
            <person name="Lipzen A."/>
            <person name="Chen C."/>
            <person name="Yan M."/>
            <person name="Daum C."/>
            <person name="Ng V."/>
            <person name="Clum A."/>
            <person name="Steindorff A."/>
            <person name="Ohm R.A."/>
            <person name="Martin F."/>
            <person name="Silar P."/>
            <person name="Natvig D.O."/>
            <person name="Lalanne C."/>
            <person name="Gautier V."/>
            <person name="Ament-Velasquez S.L."/>
            <person name="Kruys A."/>
            <person name="Hutchinson M.I."/>
            <person name="Powell A.J."/>
            <person name="Barry K."/>
            <person name="Miller A.N."/>
            <person name="Grigoriev I.V."/>
            <person name="Debuchy R."/>
            <person name="Gladieux P."/>
            <person name="Hiltunen Thoren M."/>
            <person name="Johannesson H."/>
        </authorList>
    </citation>
    <scope>NUCLEOTIDE SEQUENCE</scope>
    <source>
        <strain evidence="1">CBS 990.96</strain>
    </source>
</reference>
<organism evidence="1 2">
    <name type="scientific">Podospora fimiseda</name>
    <dbReference type="NCBI Taxonomy" id="252190"/>
    <lineage>
        <taxon>Eukaryota</taxon>
        <taxon>Fungi</taxon>
        <taxon>Dikarya</taxon>
        <taxon>Ascomycota</taxon>
        <taxon>Pezizomycotina</taxon>
        <taxon>Sordariomycetes</taxon>
        <taxon>Sordariomycetidae</taxon>
        <taxon>Sordariales</taxon>
        <taxon>Podosporaceae</taxon>
        <taxon>Podospora</taxon>
    </lineage>
</organism>
<comment type="caution">
    <text evidence="1">The sequence shown here is derived from an EMBL/GenBank/DDBJ whole genome shotgun (WGS) entry which is preliminary data.</text>
</comment>
<reference evidence="1" key="2">
    <citation type="submission" date="2023-05" db="EMBL/GenBank/DDBJ databases">
        <authorList>
            <consortium name="Lawrence Berkeley National Laboratory"/>
            <person name="Steindorff A."/>
            <person name="Hensen N."/>
            <person name="Bonometti L."/>
            <person name="Westerberg I."/>
            <person name="Brannstrom I.O."/>
            <person name="Guillou S."/>
            <person name="Cros-Aarteil S."/>
            <person name="Calhoun S."/>
            <person name="Haridas S."/>
            <person name="Kuo A."/>
            <person name="Mondo S."/>
            <person name="Pangilinan J."/>
            <person name="Riley R."/>
            <person name="Labutti K."/>
            <person name="Andreopoulos B."/>
            <person name="Lipzen A."/>
            <person name="Chen C."/>
            <person name="Yanf M."/>
            <person name="Daum C."/>
            <person name="Ng V."/>
            <person name="Clum A."/>
            <person name="Ohm R."/>
            <person name="Martin F."/>
            <person name="Silar P."/>
            <person name="Natvig D."/>
            <person name="Lalanne C."/>
            <person name="Gautier V."/>
            <person name="Ament-Velasquez S.L."/>
            <person name="Kruys A."/>
            <person name="Hutchinson M.I."/>
            <person name="Powell A.J."/>
            <person name="Barry K."/>
            <person name="Miller A.N."/>
            <person name="Grigoriev I.V."/>
            <person name="Debuchy R."/>
            <person name="Gladieux P."/>
            <person name="Thoren M.H."/>
            <person name="Johannesson H."/>
        </authorList>
    </citation>
    <scope>NUCLEOTIDE SEQUENCE</scope>
    <source>
        <strain evidence="1">CBS 990.96</strain>
    </source>
</reference>
<gene>
    <name evidence="1" type="ORF">QBC38DRAFT_491646</name>
</gene>
<dbReference type="EMBL" id="MU865526">
    <property type="protein sequence ID" value="KAK4221663.1"/>
    <property type="molecule type" value="Genomic_DNA"/>
</dbReference>
<sequence length="137" mass="14981">MVTTGSSKEPLHPHAAVLSRSSISVSTPILSNKSITVAAPSIHKPVKTKQLIPARIGAEQWVIYKETITNFLMVEQRTAAPAWRQWHERSISCCMFLGYGRMAGSSIKLGTNSFFGVTSTKARAPRTSCQICYGITL</sequence>
<dbReference type="Proteomes" id="UP001301958">
    <property type="component" value="Unassembled WGS sequence"/>
</dbReference>
<keyword evidence="2" id="KW-1185">Reference proteome</keyword>
<evidence type="ECO:0000313" key="2">
    <source>
        <dbReference type="Proteomes" id="UP001301958"/>
    </source>
</evidence>
<evidence type="ECO:0000313" key="1">
    <source>
        <dbReference type="EMBL" id="KAK4221663.1"/>
    </source>
</evidence>
<protein>
    <submittedName>
        <fullName evidence="1">Uncharacterized protein</fullName>
    </submittedName>
</protein>
<proteinExistence type="predicted"/>
<accession>A0AAN7BF29</accession>